<reference evidence="8 9" key="1">
    <citation type="submission" date="2024-09" db="EMBL/GenBank/DDBJ databases">
        <authorList>
            <person name="Sun Q."/>
            <person name="Mori K."/>
        </authorList>
    </citation>
    <scope>NUCLEOTIDE SEQUENCE [LARGE SCALE GENOMIC DNA]</scope>
    <source>
        <strain evidence="8 9">NCAIM B.02604</strain>
    </source>
</reference>
<comment type="subcellular location">
    <subcellularLocation>
        <location evidence="1">Membrane</location>
        <topology evidence="1">Multi-pass membrane protein</topology>
    </subcellularLocation>
</comment>
<evidence type="ECO:0000256" key="6">
    <source>
        <dbReference type="SAM" id="Phobius"/>
    </source>
</evidence>
<feature type="domain" description="ABC-2 type transporter transmembrane" evidence="7">
    <location>
        <begin position="24"/>
        <end position="163"/>
    </location>
</feature>
<organism evidence="8 9">
    <name type="scientific">Micrococcoides hystricis</name>
    <dbReference type="NCBI Taxonomy" id="1572761"/>
    <lineage>
        <taxon>Bacteria</taxon>
        <taxon>Bacillati</taxon>
        <taxon>Actinomycetota</taxon>
        <taxon>Actinomycetes</taxon>
        <taxon>Micrococcales</taxon>
        <taxon>Micrococcaceae</taxon>
        <taxon>Micrococcoides</taxon>
    </lineage>
</organism>
<evidence type="ECO:0000256" key="4">
    <source>
        <dbReference type="ARBA" id="ARBA00023136"/>
    </source>
</evidence>
<dbReference type="Proteomes" id="UP001589862">
    <property type="component" value="Unassembled WGS sequence"/>
</dbReference>
<dbReference type="InterPro" id="IPR013525">
    <property type="entry name" value="ABC2_TM"/>
</dbReference>
<dbReference type="InterPro" id="IPR011049">
    <property type="entry name" value="Serralysin-like_metalloprot_C"/>
</dbReference>
<dbReference type="InterPro" id="IPR023908">
    <property type="entry name" value="xxxLxxG_rpt"/>
</dbReference>
<evidence type="ECO:0000259" key="7">
    <source>
        <dbReference type="Pfam" id="PF12698"/>
    </source>
</evidence>
<sequence>MDILRLARSEGHRMTAGLLPKLTVLALVMIPLFYGAVYLYANWDPYSNMQGIKAGIVNLDEGASTDEKQLEVGDKVTEQLIEDGTFGWARQDTVEAATAKVNSGELSFALAIPEDFSASLASPQDFAQAKKAQLTFITNDANNYFLSSIVNQLAQEIHGTVAREAGKEVADAMLTGFGRIHMNLADASSGAQELAKGNKELYSGAKKLDNGAKELANGIDSADEGAEKLADGATELSTGASKLSSGLGELNKKTKELPAQTKQLADGATSLHQGLKTLTEGAEKVAAGNKKVSSTFDEGVKTFDKDVAVVKKATKSAKDALDKLPADNSEARTPSLSLEKIQLPTSDAASKTLESLVKAEVLTAEQAATIQQELVSAATGSAKEELEKAANQQLAKIWDERPQLPDGSTVSAALDDVDEKIDAVTGKLHDAQKDINTLAAGASSVATGAAEAQAGAKKLADGTSALAKATPELRKGIVAAHDGAKSLASGASTLETGADDLSTGLGKLSTGGHDLKDGTKEARDGAKKLQDGSAELSTGLTDGLREIPNLKDDEKDRVSTVIADPVNVDKLEETRAASYGAGLAPFFVPLALWIGAFILVQIMRTMSWRTLAANLPAPKVALANWVPFFTVSLAQTVLLYTTVNFGLGLDAAHPIGGFLLLALAAMAFTALIHGFVALLGNPGKFVVLILLVLQLVTAGGTMPWQTLPAPLVWAHNVLPMSHVVTGLRALFYGGDLGQLPQVIATLIGYTLLGWLLSTVAASKYRNWSVRRLQPELVE</sequence>
<dbReference type="InterPro" id="IPR017501">
    <property type="entry name" value="Phage_infect_YhgE_C"/>
</dbReference>
<evidence type="ECO:0000256" key="3">
    <source>
        <dbReference type="ARBA" id="ARBA00022989"/>
    </source>
</evidence>
<evidence type="ECO:0000313" key="8">
    <source>
        <dbReference type="EMBL" id="MFC0582131.1"/>
    </source>
</evidence>
<feature type="transmembrane region" description="Helical" evidence="6">
    <location>
        <begin position="655"/>
        <end position="678"/>
    </location>
</feature>
<feature type="transmembrane region" description="Helical" evidence="6">
    <location>
        <begin position="742"/>
        <end position="761"/>
    </location>
</feature>
<evidence type="ECO:0000256" key="1">
    <source>
        <dbReference type="ARBA" id="ARBA00004141"/>
    </source>
</evidence>
<dbReference type="PANTHER" id="PTHR43077:SF5">
    <property type="entry name" value="PHAGE INFECTION PROTEIN"/>
    <property type="match status" value="1"/>
</dbReference>
<dbReference type="NCBIfam" id="TIGR03057">
    <property type="entry name" value="xxxLxxG_by_4"/>
    <property type="match status" value="2"/>
</dbReference>
<feature type="region of interest" description="Disordered" evidence="5">
    <location>
        <begin position="503"/>
        <end position="532"/>
    </location>
</feature>
<dbReference type="NCBIfam" id="TIGR03061">
    <property type="entry name" value="pip_yhgE_Nterm"/>
    <property type="match status" value="1"/>
</dbReference>
<dbReference type="RefSeq" id="WP_377459071.1">
    <property type="nucleotide sequence ID" value="NZ_JBHLUB010000029.1"/>
</dbReference>
<protein>
    <submittedName>
        <fullName evidence="8">YhgE/Pip family protein</fullName>
    </submittedName>
</protein>
<keyword evidence="9" id="KW-1185">Reference proteome</keyword>
<gene>
    <name evidence="8" type="ORF">ACFFFR_07015</name>
</gene>
<feature type="domain" description="ABC-2 type transporter transmembrane" evidence="7">
    <location>
        <begin position="561"/>
        <end position="757"/>
    </location>
</feature>
<keyword evidence="4 6" id="KW-0472">Membrane</keyword>
<dbReference type="Pfam" id="PF12698">
    <property type="entry name" value="ABC2_membrane_3"/>
    <property type="match status" value="2"/>
</dbReference>
<evidence type="ECO:0000313" key="9">
    <source>
        <dbReference type="Proteomes" id="UP001589862"/>
    </source>
</evidence>
<dbReference type="PANTHER" id="PTHR43077">
    <property type="entry name" value="TRANSPORT PERMEASE YVFS-RELATED"/>
    <property type="match status" value="1"/>
</dbReference>
<feature type="compositionally biased region" description="Low complexity" evidence="5">
    <location>
        <begin position="503"/>
        <end position="512"/>
    </location>
</feature>
<feature type="transmembrane region" description="Helical" evidence="6">
    <location>
        <begin position="21"/>
        <end position="41"/>
    </location>
</feature>
<feature type="transmembrane region" description="Helical" evidence="6">
    <location>
        <begin position="685"/>
        <end position="704"/>
    </location>
</feature>
<dbReference type="NCBIfam" id="TIGR03062">
    <property type="entry name" value="pip_yhgE_Cterm"/>
    <property type="match status" value="1"/>
</dbReference>
<dbReference type="SUPFAM" id="SSF101967">
    <property type="entry name" value="Adhesin YadA, collagen-binding domain"/>
    <property type="match status" value="2"/>
</dbReference>
<accession>A0ABV6PAI5</accession>
<dbReference type="InterPro" id="IPR051328">
    <property type="entry name" value="T7SS_ABC-Transporter"/>
</dbReference>
<keyword evidence="2 6" id="KW-0812">Transmembrane</keyword>
<evidence type="ECO:0000256" key="5">
    <source>
        <dbReference type="SAM" id="MobiDB-lite"/>
    </source>
</evidence>
<proteinExistence type="predicted"/>
<feature type="transmembrane region" description="Helical" evidence="6">
    <location>
        <begin position="579"/>
        <end position="600"/>
    </location>
</feature>
<feature type="compositionally biased region" description="Basic and acidic residues" evidence="5">
    <location>
        <begin position="513"/>
        <end position="530"/>
    </location>
</feature>
<keyword evidence="3 6" id="KW-1133">Transmembrane helix</keyword>
<dbReference type="Gene3D" id="1.10.287.950">
    <property type="entry name" value="Methyl-accepting chemotaxis protein"/>
    <property type="match status" value="1"/>
</dbReference>
<dbReference type="EMBL" id="JBHLUB010000029">
    <property type="protein sequence ID" value="MFC0582131.1"/>
    <property type="molecule type" value="Genomic_DNA"/>
</dbReference>
<evidence type="ECO:0000256" key="2">
    <source>
        <dbReference type="ARBA" id="ARBA00022692"/>
    </source>
</evidence>
<feature type="transmembrane region" description="Helical" evidence="6">
    <location>
        <begin position="621"/>
        <end position="643"/>
    </location>
</feature>
<dbReference type="Gene3D" id="3.40.1710.10">
    <property type="entry name" value="abc type-2 transporter like domain"/>
    <property type="match status" value="1"/>
</dbReference>
<name>A0ABV6PAI5_9MICC</name>
<comment type="caution">
    <text evidence="8">The sequence shown here is derived from an EMBL/GenBank/DDBJ whole genome shotgun (WGS) entry which is preliminary data.</text>
</comment>
<dbReference type="InterPro" id="IPR017500">
    <property type="entry name" value="Phage_infect_YhgE_N"/>
</dbReference>